<feature type="signal peptide" evidence="1">
    <location>
        <begin position="1"/>
        <end position="25"/>
    </location>
</feature>
<keyword evidence="3" id="KW-1185">Reference proteome</keyword>
<dbReference type="EMBL" id="JBHULE010000035">
    <property type="protein sequence ID" value="MFD2565369.1"/>
    <property type="molecule type" value="Genomic_DNA"/>
</dbReference>
<keyword evidence="1" id="KW-0732">Signal</keyword>
<dbReference type="SUPFAM" id="SSF52833">
    <property type="entry name" value="Thioredoxin-like"/>
    <property type="match status" value="1"/>
</dbReference>
<gene>
    <name evidence="2" type="ORF">ACFSR1_22010</name>
</gene>
<comment type="caution">
    <text evidence="2">The sequence shown here is derived from an EMBL/GenBank/DDBJ whole genome shotgun (WGS) entry which is preliminary data.</text>
</comment>
<dbReference type="InterPro" id="IPR036249">
    <property type="entry name" value="Thioredoxin-like_sf"/>
</dbReference>
<proteinExistence type="predicted"/>
<dbReference type="Proteomes" id="UP001597319">
    <property type="component" value="Unassembled WGS sequence"/>
</dbReference>
<evidence type="ECO:0000313" key="3">
    <source>
        <dbReference type="Proteomes" id="UP001597319"/>
    </source>
</evidence>
<evidence type="ECO:0008006" key="4">
    <source>
        <dbReference type="Google" id="ProtNLM"/>
    </source>
</evidence>
<dbReference type="Gene3D" id="3.40.30.10">
    <property type="entry name" value="Glutaredoxin"/>
    <property type="match status" value="1"/>
</dbReference>
<organism evidence="2 3">
    <name type="scientific">Aquimarina rubra</name>
    <dbReference type="NCBI Taxonomy" id="1920033"/>
    <lineage>
        <taxon>Bacteria</taxon>
        <taxon>Pseudomonadati</taxon>
        <taxon>Bacteroidota</taxon>
        <taxon>Flavobacteriia</taxon>
        <taxon>Flavobacteriales</taxon>
        <taxon>Flavobacteriaceae</taxon>
        <taxon>Aquimarina</taxon>
    </lineage>
</organism>
<evidence type="ECO:0000256" key="1">
    <source>
        <dbReference type="SAM" id="SignalP"/>
    </source>
</evidence>
<sequence length="225" mass="26532">MKQILKTYSNFLLPLLVLGSLSIYAQEKTVHLVEDVQKKRTTIYVQNDTDSDKSVFLKINPIGYRRSAQRPIIKNIPANSKEEMLILIPLTDVASSYTYDLVVNEELENIDVKRQKEKPKEVPPQTVSKYKLFVYTEQNCARCDSLKQKLNDKKVEFLEVDIDSRNNLLSPVFWRKMQEEGYTRENIELPFVKKNKKLYYPISDFDTFIEEITRKPKRVKRKTLF</sequence>
<name>A0ABW5LMG1_9FLAO</name>
<protein>
    <recommendedName>
        <fullName evidence="4">Glutaredoxin domain-containing protein</fullName>
    </recommendedName>
</protein>
<reference evidence="3" key="1">
    <citation type="journal article" date="2019" name="Int. J. Syst. Evol. Microbiol.">
        <title>The Global Catalogue of Microorganisms (GCM) 10K type strain sequencing project: providing services to taxonomists for standard genome sequencing and annotation.</title>
        <authorList>
            <consortium name="The Broad Institute Genomics Platform"/>
            <consortium name="The Broad Institute Genome Sequencing Center for Infectious Disease"/>
            <person name="Wu L."/>
            <person name="Ma J."/>
        </authorList>
    </citation>
    <scope>NUCLEOTIDE SEQUENCE [LARGE SCALE GENOMIC DNA]</scope>
    <source>
        <strain evidence="3">KCTC 52274</strain>
    </source>
</reference>
<accession>A0ABW5LMG1</accession>
<feature type="chain" id="PRO_5045104640" description="Glutaredoxin domain-containing protein" evidence="1">
    <location>
        <begin position="26"/>
        <end position="225"/>
    </location>
</feature>
<evidence type="ECO:0000313" key="2">
    <source>
        <dbReference type="EMBL" id="MFD2565369.1"/>
    </source>
</evidence>
<dbReference type="RefSeq" id="WP_378295186.1">
    <property type="nucleotide sequence ID" value="NZ_JBHULE010000035.1"/>
</dbReference>